<dbReference type="InterPro" id="IPR002656">
    <property type="entry name" value="Acyl_transf_3_dom"/>
</dbReference>
<protein>
    <submittedName>
        <fullName evidence="5">Acyltransferase</fullName>
    </submittedName>
</protein>
<dbReference type="Pfam" id="PF19040">
    <property type="entry name" value="SGNH"/>
    <property type="match status" value="1"/>
</dbReference>
<feature type="transmembrane region" description="Helical" evidence="2">
    <location>
        <begin position="313"/>
        <end position="334"/>
    </location>
</feature>
<dbReference type="OrthoDB" id="3404679at2"/>
<evidence type="ECO:0000313" key="5">
    <source>
        <dbReference type="EMBL" id="RUR01329.1"/>
    </source>
</evidence>
<feature type="region of interest" description="Disordered" evidence="1">
    <location>
        <begin position="1"/>
        <end position="64"/>
    </location>
</feature>
<feature type="transmembrane region" description="Helical" evidence="2">
    <location>
        <begin position="142"/>
        <end position="163"/>
    </location>
</feature>
<feature type="transmembrane region" description="Helical" evidence="2">
    <location>
        <begin position="184"/>
        <end position="206"/>
    </location>
</feature>
<dbReference type="AlphaFoldDB" id="A0A433JTU2"/>
<dbReference type="GO" id="GO:0009103">
    <property type="term" value="P:lipopolysaccharide biosynthetic process"/>
    <property type="evidence" value="ECO:0007669"/>
    <property type="project" value="TreeGrafter"/>
</dbReference>
<evidence type="ECO:0000259" key="4">
    <source>
        <dbReference type="Pfam" id="PF19040"/>
    </source>
</evidence>
<proteinExistence type="predicted"/>
<dbReference type="InterPro" id="IPR050879">
    <property type="entry name" value="Acyltransferase_3"/>
</dbReference>
<dbReference type="EMBL" id="RZGZ01000002">
    <property type="protein sequence ID" value="RUR01329.1"/>
    <property type="molecule type" value="Genomic_DNA"/>
</dbReference>
<feature type="transmembrane region" description="Helical" evidence="2">
    <location>
        <begin position="434"/>
        <end position="455"/>
    </location>
</feature>
<reference evidence="5 6" key="1">
    <citation type="submission" date="2018-12" db="EMBL/GenBank/DDBJ databases">
        <authorList>
            <person name="Li F."/>
        </authorList>
    </citation>
    <scope>NUCLEOTIDE SEQUENCE [LARGE SCALE GENOMIC DNA]</scope>
    <source>
        <strain evidence="5 6">EGI 6500705</strain>
    </source>
</reference>
<dbReference type="Pfam" id="PF01757">
    <property type="entry name" value="Acyl_transf_3"/>
    <property type="match status" value="1"/>
</dbReference>
<feature type="compositionally biased region" description="Basic residues" evidence="1">
    <location>
        <begin position="10"/>
        <end position="40"/>
    </location>
</feature>
<dbReference type="PANTHER" id="PTHR23028">
    <property type="entry name" value="ACETYLTRANSFERASE"/>
    <property type="match status" value="1"/>
</dbReference>
<keyword evidence="2" id="KW-0472">Membrane</keyword>
<feature type="transmembrane region" description="Helical" evidence="2">
    <location>
        <begin position="476"/>
        <end position="495"/>
    </location>
</feature>
<evidence type="ECO:0000256" key="1">
    <source>
        <dbReference type="SAM" id="MobiDB-lite"/>
    </source>
</evidence>
<sequence length="791" mass="83992">MGLPLEPAVRRRRGRCSHAVRSSGRHRRGLRSRRAHRGHRGRDPRGPRPRGEPRARIGPRRGIAAHSRGALVPCQGAHARHGRLRLAGPPPGHPVVMPGRVDTAPAPTATAATAFRPEIQALRAIAVMAVVIYHLWPGRLPGGYVGVDIFFVISGFLITAHLVKEAERSGRIRLGSFYARRARRLLPAALIVTLATAIGTVLVLPVQNWPQISRELVAATFYVENWVLAADSVDYLAQNANIASPVQHYWSLSVEEQFYLVWPLLVIGSLVLVARVRRGLPLRRVLAVVFALVVTASLVHSIVLTAVDPGPAYFATTTRAWEFGAGGLLALTTVGRRPTPIVRRGLSILGLVLIAATLLTFTEATPFPGSAALLPVVGTLLVIVAGTAEGPLGTAGVFRLRPVQWLGAVSYSLYLWHWPVIVLTAAAVEAELGTVTRVALLLVSLVLGWLTKVLVEDPARAWRLLADARPRRTLAAVALALVPVLGVSLVVGGVATARIDAERDRVEAAASGDLDCFGAAALIEDGCSTAAVTGDLIPSVIAAPSDDVNTPECWSRSNESQLKVCSFGPDADAADVSIALVGDSHSNQYLAAVQQLADDRGWAVDVIGKTGCIWTEATQVNDVTWLASCDEWKTSLDDYLVGSSYDAIVTSASAESPIDAAGGDVESTTVDGFVDAWTPVAAGGTAIVVIRDNPHTREDYLECIDDDPATAADRCAVPLEDAFPFFDGLSDAASATPGASVVDFTPYFCIDDRCPPVIGGSIVYRDPGHLTSTYTRSLSPLLGDAIEAAIG</sequence>
<dbReference type="Proteomes" id="UP000274909">
    <property type="component" value="Unassembled WGS sequence"/>
</dbReference>
<evidence type="ECO:0000259" key="3">
    <source>
        <dbReference type="Pfam" id="PF01757"/>
    </source>
</evidence>
<feature type="transmembrane region" description="Helical" evidence="2">
    <location>
        <begin position="373"/>
        <end position="398"/>
    </location>
</feature>
<feature type="transmembrane region" description="Helical" evidence="2">
    <location>
        <begin position="257"/>
        <end position="274"/>
    </location>
</feature>
<organism evidence="5 6">
    <name type="scientific">Labedella endophytica</name>
    <dbReference type="NCBI Taxonomy" id="1523160"/>
    <lineage>
        <taxon>Bacteria</taxon>
        <taxon>Bacillati</taxon>
        <taxon>Actinomycetota</taxon>
        <taxon>Actinomycetes</taxon>
        <taxon>Micrococcales</taxon>
        <taxon>Microbacteriaceae</taxon>
        <taxon>Labedella</taxon>
    </lineage>
</organism>
<evidence type="ECO:0000313" key="6">
    <source>
        <dbReference type="Proteomes" id="UP000274909"/>
    </source>
</evidence>
<feature type="transmembrane region" description="Helical" evidence="2">
    <location>
        <begin position="286"/>
        <end position="307"/>
    </location>
</feature>
<keyword evidence="5" id="KW-0012">Acyltransferase</keyword>
<accession>A0A433JTU2</accession>
<keyword evidence="2" id="KW-1133">Transmembrane helix</keyword>
<comment type="caution">
    <text evidence="5">The sequence shown here is derived from an EMBL/GenBank/DDBJ whole genome shotgun (WGS) entry which is preliminary data.</text>
</comment>
<feature type="compositionally biased region" description="Basic and acidic residues" evidence="1">
    <location>
        <begin position="41"/>
        <end position="55"/>
    </location>
</feature>
<keyword evidence="2" id="KW-0812">Transmembrane</keyword>
<evidence type="ECO:0000256" key="2">
    <source>
        <dbReference type="SAM" id="Phobius"/>
    </source>
</evidence>
<feature type="domain" description="Acyltransferase 3" evidence="3">
    <location>
        <begin position="118"/>
        <end position="450"/>
    </location>
</feature>
<gene>
    <name evidence="5" type="ORF">ELQ94_07425</name>
</gene>
<dbReference type="InterPro" id="IPR043968">
    <property type="entry name" value="SGNH"/>
</dbReference>
<feature type="domain" description="SGNH" evidence="4">
    <location>
        <begin position="559"/>
        <end position="782"/>
    </location>
</feature>
<feature type="transmembrane region" description="Helical" evidence="2">
    <location>
        <begin position="405"/>
        <end position="428"/>
    </location>
</feature>
<keyword evidence="5" id="KW-0808">Transferase</keyword>
<keyword evidence="6" id="KW-1185">Reference proteome</keyword>
<feature type="transmembrane region" description="Helical" evidence="2">
    <location>
        <begin position="341"/>
        <end position="361"/>
    </location>
</feature>
<name>A0A433JTU2_9MICO</name>
<dbReference type="GO" id="GO:0016747">
    <property type="term" value="F:acyltransferase activity, transferring groups other than amino-acyl groups"/>
    <property type="evidence" value="ECO:0007669"/>
    <property type="project" value="InterPro"/>
</dbReference>
<dbReference type="GO" id="GO:0016020">
    <property type="term" value="C:membrane"/>
    <property type="evidence" value="ECO:0007669"/>
    <property type="project" value="TreeGrafter"/>
</dbReference>
<dbReference type="PANTHER" id="PTHR23028:SF53">
    <property type="entry name" value="ACYL_TRANSF_3 DOMAIN-CONTAINING PROTEIN"/>
    <property type="match status" value="1"/>
</dbReference>